<dbReference type="EMBL" id="JBHTBR010000005">
    <property type="protein sequence ID" value="MFC7292618.1"/>
    <property type="molecule type" value="Genomic_DNA"/>
</dbReference>
<keyword evidence="8" id="KW-1185">Reference proteome</keyword>
<reference evidence="8" key="1">
    <citation type="journal article" date="2019" name="Int. J. Syst. Evol. Microbiol.">
        <title>The Global Catalogue of Microorganisms (GCM) 10K type strain sequencing project: providing services to taxonomists for standard genome sequencing and annotation.</title>
        <authorList>
            <consortium name="The Broad Institute Genomics Platform"/>
            <consortium name="The Broad Institute Genome Sequencing Center for Infectious Disease"/>
            <person name="Wu L."/>
            <person name="Ma J."/>
        </authorList>
    </citation>
    <scope>NUCLEOTIDE SEQUENCE [LARGE SCALE GENOMIC DNA]</scope>
    <source>
        <strain evidence="8">CCUG 51308</strain>
    </source>
</reference>
<dbReference type="InterPro" id="IPR050738">
    <property type="entry name" value="Sulfatase"/>
</dbReference>
<proteinExistence type="inferred from homology"/>
<comment type="caution">
    <text evidence="7">The sequence shown here is derived from an EMBL/GenBank/DDBJ whole genome shotgun (WGS) entry which is preliminary data.</text>
</comment>
<comment type="similarity">
    <text evidence="1">Belongs to the sulfatase family.</text>
</comment>
<dbReference type="Gene3D" id="3.30.1120.10">
    <property type="match status" value="1"/>
</dbReference>
<dbReference type="RefSeq" id="WP_382168191.1">
    <property type="nucleotide sequence ID" value="NZ_JBHTBR010000005.1"/>
</dbReference>
<evidence type="ECO:0000313" key="8">
    <source>
        <dbReference type="Proteomes" id="UP001596492"/>
    </source>
</evidence>
<keyword evidence="5" id="KW-0732">Signal</keyword>
<keyword evidence="3" id="KW-0378">Hydrolase</keyword>
<keyword evidence="2" id="KW-0479">Metal-binding</keyword>
<keyword evidence="4" id="KW-0106">Calcium</keyword>
<protein>
    <submittedName>
        <fullName evidence="7">Sulfatase</fullName>
    </submittedName>
</protein>
<dbReference type="Gene3D" id="3.40.720.10">
    <property type="entry name" value="Alkaline Phosphatase, subunit A"/>
    <property type="match status" value="1"/>
</dbReference>
<dbReference type="PROSITE" id="PS00523">
    <property type="entry name" value="SULFATASE_1"/>
    <property type="match status" value="1"/>
</dbReference>
<feature type="chain" id="PRO_5046125341" evidence="5">
    <location>
        <begin position="21"/>
        <end position="476"/>
    </location>
</feature>
<dbReference type="PANTHER" id="PTHR42693">
    <property type="entry name" value="ARYLSULFATASE FAMILY MEMBER"/>
    <property type="match status" value="1"/>
</dbReference>
<evidence type="ECO:0000256" key="3">
    <source>
        <dbReference type="ARBA" id="ARBA00022801"/>
    </source>
</evidence>
<feature type="domain" description="Sulfatase N-terminal" evidence="6">
    <location>
        <begin position="35"/>
        <end position="352"/>
    </location>
</feature>
<accession>A0ABW2IP07</accession>
<sequence length="476" mass="53597">MKLKLPLFLLALFLPITACAQTDTSQKTDISGKQPNIVLLFSDDAGYADFGFQGSSLMKTPNLDKLAEQGVVFSQGYVTDSTCGPSRAGLMTGRYQQKFGYQEINVPGYMSPSSKLLGDEMGLPTTEVTMADRLKSLGYKTAIFGKWHLGDADRYHPLNRGFDEFYGFRGGDRSYFPYDKKPAQHDQRLERNMGHFEEHEGYLTDTLGEEAAAFIDRNQDQPFFFMLSFNAVHTPMDAKPEDLAQFPQLEGHRQKVAAMTLAMDRAVGTVVDKLESLGLSENTLIVFTNDNGGPTDKNASNNYPLSGTKSNHLEGGIRMPFLASWPQKIKAGSTYNYPVSTMDLVPTFFAAGGGDASSIEKTDGVDILPYITGKNKTRPHQTLFWKKDVRAAVRDGDWKLIRMPDRPAELYNIENDIAEQNNLADAHPEKVKELYKKIYEWELTHERPLWTLQQKFEKYDIDRMDTYRKPPASPNQ</sequence>
<dbReference type="Pfam" id="PF00884">
    <property type="entry name" value="Sulfatase"/>
    <property type="match status" value="1"/>
</dbReference>
<evidence type="ECO:0000256" key="5">
    <source>
        <dbReference type="SAM" id="SignalP"/>
    </source>
</evidence>
<dbReference type="Proteomes" id="UP001596492">
    <property type="component" value="Unassembled WGS sequence"/>
</dbReference>
<evidence type="ECO:0000313" key="7">
    <source>
        <dbReference type="EMBL" id="MFC7292618.1"/>
    </source>
</evidence>
<name>A0ABW2IP07_9PROT</name>
<dbReference type="InterPro" id="IPR000917">
    <property type="entry name" value="Sulfatase_N"/>
</dbReference>
<evidence type="ECO:0000256" key="4">
    <source>
        <dbReference type="ARBA" id="ARBA00022837"/>
    </source>
</evidence>
<evidence type="ECO:0000256" key="1">
    <source>
        <dbReference type="ARBA" id="ARBA00008779"/>
    </source>
</evidence>
<dbReference type="CDD" id="cd16144">
    <property type="entry name" value="ARS_like"/>
    <property type="match status" value="1"/>
</dbReference>
<organism evidence="7 8">
    <name type="scientific">Hirschia litorea</name>
    <dbReference type="NCBI Taxonomy" id="1199156"/>
    <lineage>
        <taxon>Bacteria</taxon>
        <taxon>Pseudomonadati</taxon>
        <taxon>Pseudomonadota</taxon>
        <taxon>Alphaproteobacteria</taxon>
        <taxon>Hyphomonadales</taxon>
        <taxon>Hyphomonadaceae</taxon>
        <taxon>Hirschia</taxon>
    </lineage>
</organism>
<dbReference type="InterPro" id="IPR017850">
    <property type="entry name" value="Alkaline_phosphatase_core_sf"/>
</dbReference>
<dbReference type="PANTHER" id="PTHR42693:SF53">
    <property type="entry name" value="ENDO-4-O-SULFATASE"/>
    <property type="match status" value="1"/>
</dbReference>
<gene>
    <name evidence="7" type="ORF">ACFQS8_13385</name>
</gene>
<evidence type="ECO:0000256" key="2">
    <source>
        <dbReference type="ARBA" id="ARBA00022723"/>
    </source>
</evidence>
<feature type="signal peptide" evidence="5">
    <location>
        <begin position="1"/>
        <end position="20"/>
    </location>
</feature>
<evidence type="ECO:0000259" key="6">
    <source>
        <dbReference type="Pfam" id="PF00884"/>
    </source>
</evidence>
<dbReference type="InterPro" id="IPR024607">
    <property type="entry name" value="Sulfatase_CS"/>
</dbReference>
<dbReference type="SUPFAM" id="SSF53649">
    <property type="entry name" value="Alkaline phosphatase-like"/>
    <property type="match status" value="1"/>
</dbReference>